<dbReference type="Proteomes" id="UP000694892">
    <property type="component" value="Chromosome 8L"/>
</dbReference>
<dbReference type="AlphaFoldDB" id="A0A974C9M1"/>
<dbReference type="EMBL" id="CM004480">
    <property type="protein sequence ID" value="OCT69103.1"/>
    <property type="molecule type" value="Genomic_DNA"/>
</dbReference>
<sequence length="77" mass="8309">MATSLPWPNTNIVTAINSMISTIHLGKLFAYREGNQLAVSSTTMNTNRCQLMSVGKALSGPQSVDSSKCEKGCYKKP</sequence>
<evidence type="ECO:0000313" key="1">
    <source>
        <dbReference type="EMBL" id="OCT69103.1"/>
    </source>
</evidence>
<reference evidence="2" key="1">
    <citation type="journal article" date="2016" name="Nature">
        <title>Genome evolution in the allotetraploid frog Xenopus laevis.</title>
        <authorList>
            <person name="Session A.M."/>
            <person name="Uno Y."/>
            <person name="Kwon T."/>
            <person name="Chapman J.A."/>
            <person name="Toyoda A."/>
            <person name="Takahashi S."/>
            <person name="Fukui A."/>
            <person name="Hikosaka A."/>
            <person name="Suzuki A."/>
            <person name="Kondo M."/>
            <person name="van Heeringen S.J."/>
            <person name="Quigley I."/>
            <person name="Heinz S."/>
            <person name="Ogino H."/>
            <person name="Ochi H."/>
            <person name="Hellsten U."/>
            <person name="Lyons J.B."/>
            <person name="Simakov O."/>
            <person name="Putnam N."/>
            <person name="Stites J."/>
            <person name="Kuroki Y."/>
            <person name="Tanaka T."/>
            <person name="Michiue T."/>
            <person name="Watanabe M."/>
            <person name="Bogdanovic O."/>
            <person name="Lister R."/>
            <person name="Georgiou G."/>
            <person name="Paranjpe S.S."/>
            <person name="van Kruijsbergen I."/>
            <person name="Shu S."/>
            <person name="Carlson J."/>
            <person name="Kinoshita T."/>
            <person name="Ohta Y."/>
            <person name="Mawaribuchi S."/>
            <person name="Jenkins J."/>
            <person name="Grimwood J."/>
            <person name="Schmutz J."/>
            <person name="Mitros T."/>
            <person name="Mozaffari S.V."/>
            <person name="Suzuki Y."/>
            <person name="Haramoto Y."/>
            <person name="Yamamoto T.S."/>
            <person name="Takagi C."/>
            <person name="Heald R."/>
            <person name="Miller K."/>
            <person name="Haudenschild C."/>
            <person name="Kitzman J."/>
            <person name="Nakayama T."/>
            <person name="Izutsu Y."/>
            <person name="Robert J."/>
            <person name="Fortriede J."/>
            <person name="Burns K."/>
            <person name="Lotay V."/>
            <person name="Karimi K."/>
            <person name="Yasuoka Y."/>
            <person name="Dichmann D.S."/>
            <person name="Flajnik M.F."/>
            <person name="Houston D.W."/>
            <person name="Shendure J."/>
            <person name="DuPasquier L."/>
            <person name="Vize P.D."/>
            <person name="Zorn A.M."/>
            <person name="Ito M."/>
            <person name="Marcotte E.M."/>
            <person name="Wallingford J.B."/>
            <person name="Ito Y."/>
            <person name="Asashima M."/>
            <person name="Ueno N."/>
            <person name="Matsuda Y."/>
            <person name="Veenstra G.J."/>
            <person name="Fujiyama A."/>
            <person name="Harland R.M."/>
            <person name="Taira M."/>
            <person name="Rokhsar D.S."/>
        </authorList>
    </citation>
    <scope>NUCLEOTIDE SEQUENCE [LARGE SCALE GENOMIC DNA]</scope>
    <source>
        <strain evidence="2">J</strain>
    </source>
</reference>
<name>A0A974C9M1_XENLA</name>
<proteinExistence type="predicted"/>
<gene>
    <name evidence="1" type="ORF">XELAEV_18040412mg</name>
</gene>
<organism evidence="1 2">
    <name type="scientific">Xenopus laevis</name>
    <name type="common">African clawed frog</name>
    <dbReference type="NCBI Taxonomy" id="8355"/>
    <lineage>
        <taxon>Eukaryota</taxon>
        <taxon>Metazoa</taxon>
        <taxon>Chordata</taxon>
        <taxon>Craniata</taxon>
        <taxon>Vertebrata</taxon>
        <taxon>Euteleostomi</taxon>
        <taxon>Amphibia</taxon>
        <taxon>Batrachia</taxon>
        <taxon>Anura</taxon>
        <taxon>Pipoidea</taxon>
        <taxon>Pipidae</taxon>
        <taxon>Xenopodinae</taxon>
        <taxon>Xenopus</taxon>
        <taxon>Xenopus</taxon>
    </lineage>
</organism>
<protein>
    <submittedName>
        <fullName evidence="1">Uncharacterized protein</fullName>
    </submittedName>
</protein>
<evidence type="ECO:0000313" key="2">
    <source>
        <dbReference type="Proteomes" id="UP000694892"/>
    </source>
</evidence>
<accession>A0A974C9M1</accession>